<name>A0A4R2IA69_9ACTN</name>
<protein>
    <recommendedName>
        <fullName evidence="3">BON domain-containing protein</fullName>
    </recommendedName>
</protein>
<gene>
    <name evidence="1" type="ORF">EV646_117100</name>
</gene>
<evidence type="ECO:0008006" key="3">
    <source>
        <dbReference type="Google" id="ProtNLM"/>
    </source>
</evidence>
<evidence type="ECO:0000313" key="1">
    <source>
        <dbReference type="EMBL" id="TCO40559.1"/>
    </source>
</evidence>
<organism evidence="1 2">
    <name type="scientific">Kribbella antiqua</name>
    <dbReference type="NCBI Taxonomy" id="2512217"/>
    <lineage>
        <taxon>Bacteria</taxon>
        <taxon>Bacillati</taxon>
        <taxon>Actinomycetota</taxon>
        <taxon>Actinomycetes</taxon>
        <taxon>Propionibacteriales</taxon>
        <taxon>Kribbellaceae</taxon>
        <taxon>Kribbella</taxon>
    </lineage>
</organism>
<proteinExistence type="predicted"/>
<reference evidence="1 2" key="1">
    <citation type="journal article" date="2015" name="Stand. Genomic Sci.">
        <title>Genomic Encyclopedia of Bacterial and Archaeal Type Strains, Phase III: the genomes of soil and plant-associated and newly described type strains.</title>
        <authorList>
            <person name="Whitman W.B."/>
            <person name="Woyke T."/>
            <person name="Klenk H.P."/>
            <person name="Zhou Y."/>
            <person name="Lilburn T.G."/>
            <person name="Beck B.J."/>
            <person name="De Vos P."/>
            <person name="Vandamme P."/>
            <person name="Eisen J.A."/>
            <person name="Garrity G."/>
            <person name="Hugenholtz P."/>
            <person name="Kyrpides N.C."/>
        </authorList>
    </citation>
    <scope>NUCLEOTIDE SEQUENCE [LARGE SCALE GENOMIC DNA]</scope>
    <source>
        <strain evidence="1 2">VKM Ac-2541</strain>
    </source>
</reference>
<dbReference type="Proteomes" id="UP000295573">
    <property type="component" value="Unassembled WGS sequence"/>
</dbReference>
<dbReference type="AlphaFoldDB" id="A0A4R2IA69"/>
<dbReference type="EMBL" id="SLWR01000017">
    <property type="protein sequence ID" value="TCO40559.1"/>
    <property type="molecule type" value="Genomic_DNA"/>
</dbReference>
<keyword evidence="2" id="KW-1185">Reference proteome</keyword>
<dbReference type="RefSeq" id="WP_132156758.1">
    <property type="nucleotide sequence ID" value="NZ_SLWR01000017.1"/>
</dbReference>
<comment type="caution">
    <text evidence="1">The sequence shown here is derived from an EMBL/GenBank/DDBJ whole genome shotgun (WGS) entry which is preliminary data.</text>
</comment>
<evidence type="ECO:0000313" key="2">
    <source>
        <dbReference type="Proteomes" id="UP000295573"/>
    </source>
</evidence>
<sequence length="167" mass="18489">MRVLKGAGLAVAGVGAGMLTEYLLDPDRGRARRARLRDKTMHTAHELNDGLGGMSHNMSNRGRGMAMAARYRLTGRWADDAVLHDRVRAELGRCVSHPHAIQVRVEGRTVTLVGDVLADEEKTARHAIKRIPGVKFMDVQWTVHEEAGDVPTLQGKRRMRTPQHADS</sequence>
<accession>A0A4R2IA69</accession>
<dbReference type="OrthoDB" id="9797595at2"/>